<reference evidence="2" key="1">
    <citation type="submission" date="2017-04" db="EMBL/GenBank/DDBJ databases">
        <title>Genome deletions in a multicellular cyanobacterial endosymbiont for morphological adaptation in marine diatoms.</title>
        <authorList>
            <person name="Wang Y."/>
            <person name="Gao H."/>
            <person name="Li R."/>
            <person name="Xu X."/>
        </authorList>
    </citation>
    <scope>NUCLEOTIDE SEQUENCE</scope>
    <source>
        <strain evidence="2">FACHB 800</strain>
    </source>
</reference>
<dbReference type="GO" id="GO:0052621">
    <property type="term" value="F:diguanylate cyclase activity"/>
    <property type="evidence" value="ECO:0007669"/>
    <property type="project" value="TreeGrafter"/>
</dbReference>
<protein>
    <submittedName>
        <fullName evidence="2">Diguanylate cyclase with GAF sensor</fullName>
    </submittedName>
</protein>
<dbReference type="InterPro" id="IPR043128">
    <property type="entry name" value="Rev_trsase/Diguanyl_cyclase"/>
</dbReference>
<feature type="domain" description="GGDEF" evidence="1">
    <location>
        <begin position="223"/>
        <end position="351"/>
    </location>
</feature>
<dbReference type="SMART" id="SM00267">
    <property type="entry name" value="GGDEF"/>
    <property type="match status" value="1"/>
</dbReference>
<gene>
    <name evidence="2" type="ORF">B6N60_00496</name>
</gene>
<dbReference type="PANTHER" id="PTHR45138">
    <property type="entry name" value="REGULATORY COMPONENTS OF SENSORY TRANSDUCTION SYSTEM"/>
    <property type="match status" value="1"/>
</dbReference>
<dbReference type="InterPro" id="IPR050469">
    <property type="entry name" value="Diguanylate_Cyclase"/>
</dbReference>
<evidence type="ECO:0000313" key="3">
    <source>
        <dbReference type="Proteomes" id="UP000683511"/>
    </source>
</evidence>
<dbReference type="PROSITE" id="PS50887">
    <property type="entry name" value="GGDEF"/>
    <property type="match status" value="1"/>
</dbReference>
<dbReference type="GO" id="GO:0005886">
    <property type="term" value="C:plasma membrane"/>
    <property type="evidence" value="ECO:0007669"/>
    <property type="project" value="TreeGrafter"/>
</dbReference>
<dbReference type="Gene3D" id="3.30.70.270">
    <property type="match status" value="1"/>
</dbReference>
<dbReference type="GO" id="GO:0043709">
    <property type="term" value="P:cell adhesion involved in single-species biofilm formation"/>
    <property type="evidence" value="ECO:0007669"/>
    <property type="project" value="TreeGrafter"/>
</dbReference>
<dbReference type="InterPro" id="IPR029787">
    <property type="entry name" value="Nucleotide_cyclase"/>
</dbReference>
<dbReference type="AlphaFoldDB" id="A0A975T5H8"/>
<dbReference type="InterPro" id="IPR000160">
    <property type="entry name" value="GGDEF_dom"/>
</dbReference>
<proteinExistence type="predicted"/>
<dbReference type="Gene3D" id="3.30.450.40">
    <property type="match status" value="1"/>
</dbReference>
<organism evidence="2 3">
    <name type="scientific">Richelia sinica FACHB-800</name>
    <dbReference type="NCBI Taxonomy" id="1357546"/>
    <lineage>
        <taxon>Bacteria</taxon>
        <taxon>Bacillati</taxon>
        <taxon>Cyanobacteriota</taxon>
        <taxon>Cyanophyceae</taxon>
        <taxon>Nostocales</taxon>
        <taxon>Nostocaceae</taxon>
        <taxon>Richelia</taxon>
    </lineage>
</organism>
<dbReference type="InterPro" id="IPR003018">
    <property type="entry name" value="GAF"/>
</dbReference>
<dbReference type="SUPFAM" id="SSF55073">
    <property type="entry name" value="Nucleotide cyclase"/>
    <property type="match status" value="1"/>
</dbReference>
<dbReference type="GO" id="GO:1902201">
    <property type="term" value="P:negative regulation of bacterial-type flagellum-dependent cell motility"/>
    <property type="evidence" value="ECO:0007669"/>
    <property type="project" value="TreeGrafter"/>
</dbReference>
<dbReference type="PANTHER" id="PTHR45138:SF9">
    <property type="entry name" value="DIGUANYLATE CYCLASE DGCM-RELATED"/>
    <property type="match status" value="1"/>
</dbReference>
<name>A0A975T5H8_9NOST</name>
<sequence>MERLLIVSQKLSQQRNLEKAIEIVQRAAREITGADGAAFVLRDNGFCYYVDEDSIAPLWKGQRFPIHVSVSGWVISNAQVAIVEDITHDERVNFHKYKNTFVKSMIEVPIGTEEPVGAIGCYWQELHQPTAEKVKLLQFLAETTAIAMENINQSSDLERQLRDRTIALEAANIRLQQEIVERKAAEAKVRRLSLTDELTGLHNRRGFFILAEQQLRLIQRSRTTASILFIALEHLKYINDSFGREAGDDAIVALASILKRSLRTSDTIGRLEGNKFIILTQGNDPGCEVIQQRLNAAIHKFNQTQNQLFELEITIGVQAFEPSQPLSLDDLVTLAHMHMNQRQRAKQAYHH</sequence>
<evidence type="ECO:0000313" key="2">
    <source>
        <dbReference type="EMBL" id="QXE21818.1"/>
    </source>
</evidence>
<dbReference type="SMART" id="SM00065">
    <property type="entry name" value="GAF"/>
    <property type="match status" value="1"/>
</dbReference>
<dbReference type="CDD" id="cd01949">
    <property type="entry name" value="GGDEF"/>
    <property type="match status" value="1"/>
</dbReference>
<dbReference type="InterPro" id="IPR029016">
    <property type="entry name" value="GAF-like_dom_sf"/>
</dbReference>
<accession>A0A975T5H8</accession>
<dbReference type="NCBIfam" id="TIGR00254">
    <property type="entry name" value="GGDEF"/>
    <property type="match status" value="1"/>
</dbReference>
<dbReference type="SUPFAM" id="SSF55781">
    <property type="entry name" value="GAF domain-like"/>
    <property type="match status" value="1"/>
</dbReference>
<dbReference type="Pfam" id="PF00990">
    <property type="entry name" value="GGDEF"/>
    <property type="match status" value="1"/>
</dbReference>
<keyword evidence="3" id="KW-1185">Reference proteome</keyword>
<dbReference type="Proteomes" id="UP000683511">
    <property type="component" value="Chromosome"/>
</dbReference>
<dbReference type="KEGG" id="rsin:B6N60_00496"/>
<dbReference type="EMBL" id="CP021056">
    <property type="protein sequence ID" value="QXE21818.1"/>
    <property type="molecule type" value="Genomic_DNA"/>
</dbReference>
<evidence type="ECO:0000259" key="1">
    <source>
        <dbReference type="PROSITE" id="PS50887"/>
    </source>
</evidence>
<dbReference type="Pfam" id="PF13185">
    <property type="entry name" value="GAF_2"/>
    <property type="match status" value="1"/>
</dbReference>